<keyword evidence="1" id="KW-0863">Zinc-finger</keyword>
<evidence type="ECO:0000313" key="4">
    <source>
        <dbReference type="Proteomes" id="UP000221165"/>
    </source>
</evidence>
<dbReference type="EMBL" id="MIGC01003890">
    <property type="protein sequence ID" value="PHJ18792.1"/>
    <property type="molecule type" value="Genomic_DNA"/>
</dbReference>
<name>A0A2C6KQT7_9APIC</name>
<organism evidence="3 4">
    <name type="scientific">Cystoisospora suis</name>
    <dbReference type="NCBI Taxonomy" id="483139"/>
    <lineage>
        <taxon>Eukaryota</taxon>
        <taxon>Sar</taxon>
        <taxon>Alveolata</taxon>
        <taxon>Apicomplexa</taxon>
        <taxon>Conoidasida</taxon>
        <taxon>Coccidia</taxon>
        <taxon>Eucoccidiorida</taxon>
        <taxon>Eimeriorina</taxon>
        <taxon>Sarcocystidae</taxon>
        <taxon>Cystoisospora</taxon>
    </lineage>
</organism>
<dbReference type="PROSITE" id="PS50089">
    <property type="entry name" value="ZF_RING_2"/>
    <property type="match status" value="1"/>
</dbReference>
<proteinExistence type="predicted"/>
<dbReference type="PANTHER" id="PTHR22996:SF0">
    <property type="entry name" value="RE60872P-RELATED"/>
    <property type="match status" value="1"/>
</dbReference>
<dbReference type="Pfam" id="PF13920">
    <property type="entry name" value="zf-C3HC4_3"/>
    <property type="match status" value="1"/>
</dbReference>
<dbReference type="InterPro" id="IPR001841">
    <property type="entry name" value="Znf_RING"/>
</dbReference>
<dbReference type="PANTHER" id="PTHR22996">
    <property type="entry name" value="MAHOGUNIN"/>
    <property type="match status" value="1"/>
</dbReference>
<dbReference type="GO" id="GO:0061630">
    <property type="term" value="F:ubiquitin protein ligase activity"/>
    <property type="evidence" value="ECO:0007669"/>
    <property type="project" value="UniProtKB-EC"/>
</dbReference>
<dbReference type="InterPro" id="IPR013083">
    <property type="entry name" value="Znf_RING/FYVE/PHD"/>
</dbReference>
<dbReference type="SUPFAM" id="SSF57850">
    <property type="entry name" value="RING/U-box"/>
    <property type="match status" value="1"/>
</dbReference>
<sequence length="75" mass="8468">MYASDGKECLICMTNPKDVMLYPCRHLCLCSDCLRSLHQEKCPICRSHFSAYVTFPFKPNRSTLHSSLPPPSSSS</sequence>
<dbReference type="InterPro" id="IPR045194">
    <property type="entry name" value="MGRN1/RNF157-like"/>
</dbReference>
<keyword evidence="1" id="KW-0862">Zinc</keyword>
<dbReference type="AlphaFoldDB" id="A0A2C6KQT7"/>
<dbReference type="GO" id="GO:0016567">
    <property type="term" value="P:protein ubiquitination"/>
    <property type="evidence" value="ECO:0007669"/>
    <property type="project" value="TreeGrafter"/>
</dbReference>
<dbReference type="OrthoDB" id="332034at2759"/>
<dbReference type="SMART" id="SM00184">
    <property type="entry name" value="RING"/>
    <property type="match status" value="1"/>
</dbReference>
<dbReference type="VEuPathDB" id="ToxoDB:CSUI_007382"/>
<feature type="domain" description="RING-type" evidence="2">
    <location>
        <begin position="9"/>
        <end position="46"/>
    </location>
</feature>
<dbReference type="GeneID" id="94430739"/>
<protein>
    <submittedName>
        <fullName evidence="3">Zinc finger protein</fullName>
    </submittedName>
</protein>
<keyword evidence="1" id="KW-0479">Metal-binding</keyword>
<accession>A0A2C6KQT7</accession>
<reference evidence="3 4" key="1">
    <citation type="journal article" date="2017" name="Int. J. Parasitol.">
        <title>The genome of the protozoan parasite Cystoisospora suis and a reverse vaccinology approach to identify vaccine candidates.</title>
        <authorList>
            <person name="Palmieri N."/>
            <person name="Shrestha A."/>
            <person name="Ruttkowski B."/>
            <person name="Beck T."/>
            <person name="Vogl C."/>
            <person name="Tomley F."/>
            <person name="Blake D.P."/>
            <person name="Joachim A."/>
        </authorList>
    </citation>
    <scope>NUCLEOTIDE SEQUENCE [LARGE SCALE GENOMIC DNA]</scope>
    <source>
        <strain evidence="3 4">Wien I</strain>
    </source>
</reference>
<comment type="caution">
    <text evidence="3">The sequence shown here is derived from an EMBL/GenBank/DDBJ whole genome shotgun (WGS) entry which is preliminary data.</text>
</comment>
<evidence type="ECO:0000259" key="2">
    <source>
        <dbReference type="PROSITE" id="PS50089"/>
    </source>
</evidence>
<dbReference type="GO" id="GO:0005737">
    <property type="term" value="C:cytoplasm"/>
    <property type="evidence" value="ECO:0007669"/>
    <property type="project" value="TreeGrafter"/>
</dbReference>
<dbReference type="GO" id="GO:0008270">
    <property type="term" value="F:zinc ion binding"/>
    <property type="evidence" value="ECO:0007669"/>
    <property type="project" value="UniProtKB-KW"/>
</dbReference>
<keyword evidence="4" id="KW-1185">Reference proteome</keyword>
<feature type="non-terminal residue" evidence="3">
    <location>
        <position position="75"/>
    </location>
</feature>
<dbReference type="Gene3D" id="3.30.40.10">
    <property type="entry name" value="Zinc/RING finger domain, C3HC4 (zinc finger)"/>
    <property type="match status" value="1"/>
</dbReference>
<gene>
    <name evidence="3" type="ORF">CSUI_007382</name>
</gene>
<dbReference type="RefSeq" id="XP_067920497.1">
    <property type="nucleotide sequence ID" value="XM_068067528.1"/>
</dbReference>
<evidence type="ECO:0000313" key="3">
    <source>
        <dbReference type="EMBL" id="PHJ18792.1"/>
    </source>
</evidence>
<dbReference type="Proteomes" id="UP000221165">
    <property type="component" value="Unassembled WGS sequence"/>
</dbReference>
<evidence type="ECO:0000256" key="1">
    <source>
        <dbReference type="PROSITE-ProRule" id="PRU00175"/>
    </source>
</evidence>